<dbReference type="InterPro" id="IPR036034">
    <property type="entry name" value="PDZ_sf"/>
</dbReference>
<sequence length="389" mass="40677">MRRAAALLAALAMGACGDPECPAVPVTLPSASTSLPWVADAPPGTVLTRVGEREVPLLLDTGFPRTSLSISTLAGQDNTRARLELGPVRAGPFRVEPLLAPLGLQGIVGADVLSRLPLSFEPRRREVVLHPAFAPDAAGTPLDVVTPPRCQDKSLPLLLVSGTVEGEAATFVLDTGATGTFLRSSRTEALSSRARLEGIRLQTGFAGLTQASAVRARSLSVGAAETHGTPLLFASAVDAQLDRLEAEMTAACGEGCKPRALDGFLGWSFLREFRVGLTGGASASEARTLGLSRLEAQDHWQRDYVGVGLVFQPSDSPLGLRVEGFLSPSPAREAGIEAGDILVAVDDTPIAQAPSPWAPPGTSVQVTLERAGQTRTVTLEVRDLLPDPP</sequence>
<dbReference type="Gene3D" id="2.40.70.10">
    <property type="entry name" value="Acid Proteases"/>
    <property type="match status" value="1"/>
</dbReference>
<dbReference type="Pfam" id="PF13650">
    <property type="entry name" value="Asp_protease_2"/>
    <property type="match status" value="1"/>
</dbReference>
<reference evidence="1 2" key="1">
    <citation type="submission" date="2023-12" db="EMBL/GenBank/DDBJ databases">
        <title>the genome sequence of Hyalangium sp. s54d21.</title>
        <authorList>
            <person name="Zhang X."/>
        </authorList>
    </citation>
    <scope>NUCLEOTIDE SEQUENCE [LARGE SCALE GENOMIC DNA]</scope>
    <source>
        <strain evidence="2">s54d21</strain>
    </source>
</reference>
<proteinExistence type="predicted"/>
<evidence type="ECO:0000313" key="1">
    <source>
        <dbReference type="EMBL" id="MDY7224811.1"/>
    </source>
</evidence>
<accession>A0ABU5GUG1</accession>
<gene>
    <name evidence="1" type="ORF">SYV04_00390</name>
</gene>
<dbReference type="GO" id="GO:0006508">
    <property type="term" value="P:proteolysis"/>
    <property type="evidence" value="ECO:0007669"/>
    <property type="project" value="UniProtKB-KW"/>
</dbReference>
<dbReference type="PROSITE" id="PS51257">
    <property type="entry name" value="PROKAR_LIPOPROTEIN"/>
    <property type="match status" value="1"/>
</dbReference>
<dbReference type="GO" id="GO:0008233">
    <property type="term" value="F:peptidase activity"/>
    <property type="evidence" value="ECO:0007669"/>
    <property type="project" value="UniProtKB-KW"/>
</dbReference>
<keyword evidence="1" id="KW-0378">Hydrolase</keyword>
<dbReference type="SUPFAM" id="SSF50156">
    <property type="entry name" value="PDZ domain-like"/>
    <property type="match status" value="1"/>
</dbReference>
<organism evidence="1 2">
    <name type="scientific">Hyalangium rubrum</name>
    <dbReference type="NCBI Taxonomy" id="3103134"/>
    <lineage>
        <taxon>Bacteria</taxon>
        <taxon>Pseudomonadati</taxon>
        <taxon>Myxococcota</taxon>
        <taxon>Myxococcia</taxon>
        <taxon>Myxococcales</taxon>
        <taxon>Cystobacterineae</taxon>
        <taxon>Archangiaceae</taxon>
        <taxon>Hyalangium</taxon>
    </lineage>
</organism>
<evidence type="ECO:0000313" key="2">
    <source>
        <dbReference type="Proteomes" id="UP001291309"/>
    </source>
</evidence>
<dbReference type="Gene3D" id="2.30.42.10">
    <property type="match status" value="1"/>
</dbReference>
<dbReference type="RefSeq" id="WP_321543539.1">
    <property type="nucleotide sequence ID" value="NZ_JAXIVS010000001.1"/>
</dbReference>
<protein>
    <submittedName>
        <fullName evidence="1">Aspartyl protease family protein</fullName>
    </submittedName>
</protein>
<keyword evidence="2" id="KW-1185">Reference proteome</keyword>
<dbReference type="InterPro" id="IPR021109">
    <property type="entry name" value="Peptidase_aspartic_dom_sf"/>
</dbReference>
<name>A0ABU5GUG1_9BACT</name>
<keyword evidence="1" id="KW-0645">Protease</keyword>
<dbReference type="EMBL" id="JAXIVS010000001">
    <property type="protein sequence ID" value="MDY7224811.1"/>
    <property type="molecule type" value="Genomic_DNA"/>
</dbReference>
<comment type="caution">
    <text evidence="1">The sequence shown here is derived from an EMBL/GenBank/DDBJ whole genome shotgun (WGS) entry which is preliminary data.</text>
</comment>
<dbReference type="Proteomes" id="UP001291309">
    <property type="component" value="Unassembled WGS sequence"/>
</dbReference>